<dbReference type="InterPro" id="IPR044974">
    <property type="entry name" value="Disease_R_plants"/>
</dbReference>
<keyword evidence="3" id="KW-0675">Receptor</keyword>
<sequence length="447" mass="51028">MRDLRFLHIDFEEDGYYEDNIVEFDKVSEYLPSSLRFMRWNVFPSSSLPNTFQGKYLVGLEMVNSNIVQLWEDGEEKVLNNLRFLRIVDSKLRTFDLKLAPNLEQLTILFCDDFEELHMPADHHSKLEYLHISFSNLTSLHLGNTPNLKNLTLEDCSNLVELQMPTYSLKLENLNLSDSKLRTLDLGLTPNLKRLNLRNCCDLVEINAPIGCLKNLLFLDLSCCGRFKSFEFDKRYQLAKAGSLSELHLIAEPTDVCPLHSDNDSSKFRFECYYKEDGASSFGNLERLISLGQCACTNLESFSRSICSLEGIKKLTLEGSITEAPLDLDQLECLEELTFSSTEIKYLPDSICRLKHLKSFKIKSCWLLEKLPEDIGRLESLEKLILDDCKLLQDIPNSIWSLTHPRRAIGSSEEHEASSGAEHPQEAMSILREAVCISADLRLPQGP</sequence>
<dbReference type="EMBL" id="PKPP01000779">
    <property type="protein sequence ID" value="PWA88787.1"/>
    <property type="molecule type" value="Genomic_DNA"/>
</dbReference>
<evidence type="ECO:0000313" key="3">
    <source>
        <dbReference type="EMBL" id="PWA88787.1"/>
    </source>
</evidence>
<comment type="caution">
    <text evidence="3">The sequence shown here is derived from an EMBL/GenBank/DDBJ whole genome shotgun (WGS) entry which is preliminary data.</text>
</comment>
<dbReference type="AlphaFoldDB" id="A0A2U1PSU7"/>
<keyword evidence="4" id="KW-1185">Reference proteome</keyword>
<accession>A0A2U1PSU7</accession>
<evidence type="ECO:0000256" key="1">
    <source>
        <dbReference type="ARBA" id="ARBA00022737"/>
    </source>
</evidence>
<feature type="domain" description="Disease resistance R13L4/SHOC-2-like LRR" evidence="2">
    <location>
        <begin position="281"/>
        <end position="388"/>
    </location>
</feature>
<dbReference type="PANTHER" id="PTHR11017">
    <property type="entry name" value="LEUCINE-RICH REPEAT-CONTAINING PROTEIN"/>
    <property type="match status" value="1"/>
</dbReference>
<dbReference type="InterPro" id="IPR032675">
    <property type="entry name" value="LRR_dom_sf"/>
</dbReference>
<dbReference type="OrthoDB" id="1644766at2759"/>
<dbReference type="Pfam" id="PF23598">
    <property type="entry name" value="LRR_14"/>
    <property type="match status" value="1"/>
</dbReference>
<proteinExistence type="predicted"/>
<keyword evidence="1" id="KW-0677">Repeat</keyword>
<dbReference type="InterPro" id="IPR055414">
    <property type="entry name" value="LRR_R13L4/SHOC2-like"/>
</dbReference>
<reference evidence="3 4" key="1">
    <citation type="journal article" date="2018" name="Mol. Plant">
        <title>The genome of Artemisia annua provides insight into the evolution of Asteraceae family and artemisinin biosynthesis.</title>
        <authorList>
            <person name="Shen Q."/>
            <person name="Zhang L."/>
            <person name="Liao Z."/>
            <person name="Wang S."/>
            <person name="Yan T."/>
            <person name="Shi P."/>
            <person name="Liu M."/>
            <person name="Fu X."/>
            <person name="Pan Q."/>
            <person name="Wang Y."/>
            <person name="Lv Z."/>
            <person name="Lu X."/>
            <person name="Zhang F."/>
            <person name="Jiang W."/>
            <person name="Ma Y."/>
            <person name="Chen M."/>
            <person name="Hao X."/>
            <person name="Li L."/>
            <person name="Tang Y."/>
            <person name="Lv G."/>
            <person name="Zhou Y."/>
            <person name="Sun X."/>
            <person name="Brodelius P.E."/>
            <person name="Rose J.K.C."/>
            <person name="Tang K."/>
        </authorList>
    </citation>
    <scope>NUCLEOTIDE SEQUENCE [LARGE SCALE GENOMIC DNA]</scope>
    <source>
        <strain evidence="4">cv. Huhao1</strain>
        <tissue evidence="3">Leaf</tissue>
    </source>
</reference>
<dbReference type="Proteomes" id="UP000245207">
    <property type="component" value="Unassembled WGS sequence"/>
</dbReference>
<evidence type="ECO:0000313" key="4">
    <source>
        <dbReference type="Proteomes" id="UP000245207"/>
    </source>
</evidence>
<gene>
    <name evidence="3" type="ORF">CTI12_AA117540</name>
</gene>
<protein>
    <submittedName>
        <fullName evidence="3">Toll/interleukin-1 receptor (TIR) domain-containing protein</fullName>
    </submittedName>
</protein>
<dbReference type="PANTHER" id="PTHR11017:SF577">
    <property type="entry name" value="DISEASE RESISTANCE PROTEIN (TIR-NBS-LRR CLASS), PUTATIVE-RELATED"/>
    <property type="match status" value="1"/>
</dbReference>
<dbReference type="GO" id="GO:0006952">
    <property type="term" value="P:defense response"/>
    <property type="evidence" value="ECO:0007669"/>
    <property type="project" value="InterPro"/>
</dbReference>
<name>A0A2U1PSU7_ARTAN</name>
<dbReference type="SUPFAM" id="SSF52058">
    <property type="entry name" value="L domain-like"/>
    <property type="match status" value="1"/>
</dbReference>
<evidence type="ECO:0000259" key="2">
    <source>
        <dbReference type="Pfam" id="PF23598"/>
    </source>
</evidence>
<dbReference type="Gene3D" id="3.80.10.10">
    <property type="entry name" value="Ribonuclease Inhibitor"/>
    <property type="match status" value="3"/>
</dbReference>
<organism evidence="3 4">
    <name type="scientific">Artemisia annua</name>
    <name type="common">Sweet wormwood</name>
    <dbReference type="NCBI Taxonomy" id="35608"/>
    <lineage>
        <taxon>Eukaryota</taxon>
        <taxon>Viridiplantae</taxon>
        <taxon>Streptophyta</taxon>
        <taxon>Embryophyta</taxon>
        <taxon>Tracheophyta</taxon>
        <taxon>Spermatophyta</taxon>
        <taxon>Magnoliopsida</taxon>
        <taxon>eudicotyledons</taxon>
        <taxon>Gunneridae</taxon>
        <taxon>Pentapetalae</taxon>
        <taxon>asterids</taxon>
        <taxon>campanulids</taxon>
        <taxon>Asterales</taxon>
        <taxon>Asteraceae</taxon>
        <taxon>Asteroideae</taxon>
        <taxon>Anthemideae</taxon>
        <taxon>Artemisiinae</taxon>
        <taxon>Artemisia</taxon>
    </lineage>
</organism>